<dbReference type="Pfam" id="PF26449">
    <property type="entry name" value="DUF8128"/>
    <property type="match status" value="1"/>
</dbReference>
<keyword evidence="1" id="KW-1133">Transmembrane helix</keyword>
<dbReference type="AlphaFoldDB" id="A0A2H0U8V7"/>
<dbReference type="Proteomes" id="UP000231379">
    <property type="component" value="Unassembled WGS sequence"/>
</dbReference>
<comment type="caution">
    <text evidence="3">The sequence shown here is derived from an EMBL/GenBank/DDBJ whole genome shotgun (WGS) entry which is preliminary data.</text>
</comment>
<evidence type="ECO:0000259" key="2">
    <source>
        <dbReference type="Pfam" id="PF26449"/>
    </source>
</evidence>
<organism evidence="3 4">
    <name type="scientific">Candidatus Kaiserbacteria bacterium CG10_big_fil_rev_8_21_14_0_10_59_10</name>
    <dbReference type="NCBI Taxonomy" id="1974612"/>
    <lineage>
        <taxon>Bacteria</taxon>
        <taxon>Candidatus Kaiseribacteriota</taxon>
    </lineage>
</organism>
<sequence>MAEEEKQSVLDRMIQSFTGWVGRRIDALAKPGKPHGYFDAWVEWIGDWGVSRGLALIVIYVLLFSAASSLVPALPVLVWSWIFATAPIWIPVASIIALTRIWMWYVNTQYLATRKPVLLDIRMPREVTKSPRAMETALSQFYTTSNETTFIMRWWEGKMRPWFSFELASFGGDVHFYLWCWREYKNVLETQLYAQYPEIEIHEAEDYASRFVYDPSVYEVWGNQYAYDKRSDGRDPAPYPIRSYIDLELDKDPKEEFKVDPLAQVIEVFSSLKGSEMAWMQILIRANKESETGFQKLVKAEVEHIRKEASIQPTGEHLEPGEEARRGFPHPTWRQTEQIRALERHASKKTFTVGIRTLYAAKHEEFSGTTRSAIRWVFLPFNSDHLNGLRPGKWHNDFDYPWQDFRNIRWRRQARRFFDAYRRRSYFYTPWITPFFIMSTEALATIYHPPSRTIAAPGLQRIPSTKAEPPPNLPLR</sequence>
<evidence type="ECO:0000313" key="3">
    <source>
        <dbReference type="EMBL" id="PIR82215.1"/>
    </source>
</evidence>
<name>A0A2H0U8V7_9BACT</name>
<accession>A0A2H0U8V7</accession>
<feature type="transmembrane region" description="Helical" evidence="1">
    <location>
        <begin position="88"/>
        <end position="106"/>
    </location>
</feature>
<keyword evidence="1" id="KW-0472">Membrane</keyword>
<proteinExistence type="predicted"/>
<protein>
    <recommendedName>
        <fullName evidence="2">DUF8128 domain-containing protein</fullName>
    </recommendedName>
</protein>
<evidence type="ECO:0000256" key="1">
    <source>
        <dbReference type="SAM" id="Phobius"/>
    </source>
</evidence>
<feature type="transmembrane region" description="Helical" evidence="1">
    <location>
        <begin position="54"/>
        <end position="82"/>
    </location>
</feature>
<dbReference type="EMBL" id="PFBM01000021">
    <property type="protein sequence ID" value="PIR82215.1"/>
    <property type="molecule type" value="Genomic_DNA"/>
</dbReference>
<feature type="domain" description="DUF8128" evidence="2">
    <location>
        <begin position="158"/>
        <end position="381"/>
    </location>
</feature>
<evidence type="ECO:0000313" key="4">
    <source>
        <dbReference type="Proteomes" id="UP000231379"/>
    </source>
</evidence>
<gene>
    <name evidence="3" type="ORF">COU20_03600</name>
</gene>
<dbReference type="InterPro" id="IPR058441">
    <property type="entry name" value="DUF8128"/>
</dbReference>
<reference evidence="4" key="1">
    <citation type="submission" date="2017-09" db="EMBL/GenBank/DDBJ databases">
        <title>Depth-based differentiation of microbial function through sediment-hosted aquifers and enrichment of novel symbionts in the deep terrestrial subsurface.</title>
        <authorList>
            <person name="Probst A.J."/>
            <person name="Ladd B."/>
            <person name="Jarett J.K."/>
            <person name="Geller-Mcgrath D.E."/>
            <person name="Sieber C.M.K."/>
            <person name="Emerson J.B."/>
            <person name="Anantharaman K."/>
            <person name="Thomas B.C."/>
            <person name="Malmstrom R."/>
            <person name="Stieglmeier M."/>
            <person name="Klingl A."/>
            <person name="Woyke T."/>
            <person name="Ryan C.M."/>
            <person name="Banfield J.F."/>
        </authorList>
    </citation>
    <scope>NUCLEOTIDE SEQUENCE [LARGE SCALE GENOMIC DNA]</scope>
</reference>
<keyword evidence="1" id="KW-0812">Transmembrane</keyword>